<protein>
    <submittedName>
        <fullName evidence="1">Uncharacterized protein</fullName>
    </submittedName>
</protein>
<evidence type="ECO:0000313" key="1">
    <source>
        <dbReference type="EnsemblPlants" id="Kaladp1322s0003.2.v1.1"/>
    </source>
</evidence>
<dbReference type="AlphaFoldDB" id="A0A7N0VN88"/>
<accession>A0A7N0VN88</accession>
<evidence type="ECO:0000313" key="2">
    <source>
        <dbReference type="Proteomes" id="UP000594263"/>
    </source>
</evidence>
<dbReference type="Gramene" id="Kaladp1322s0003.1.v1.1">
    <property type="protein sequence ID" value="Kaladp1322s0003.1.v1.1"/>
    <property type="gene ID" value="Kaladp1322s0003.v1.1"/>
</dbReference>
<dbReference type="EnsemblPlants" id="Kaladp1322s0003.2.v1.1">
    <property type="protein sequence ID" value="Kaladp1322s0003.2.v1.1"/>
    <property type="gene ID" value="Kaladp1322s0003.v1.1"/>
</dbReference>
<dbReference type="Proteomes" id="UP000594263">
    <property type="component" value="Unplaced"/>
</dbReference>
<organism evidence="1 2">
    <name type="scientific">Kalanchoe fedtschenkoi</name>
    <name type="common">Lavender scallops</name>
    <name type="synonym">South American air plant</name>
    <dbReference type="NCBI Taxonomy" id="63787"/>
    <lineage>
        <taxon>Eukaryota</taxon>
        <taxon>Viridiplantae</taxon>
        <taxon>Streptophyta</taxon>
        <taxon>Embryophyta</taxon>
        <taxon>Tracheophyta</taxon>
        <taxon>Spermatophyta</taxon>
        <taxon>Magnoliopsida</taxon>
        <taxon>eudicotyledons</taxon>
        <taxon>Gunneridae</taxon>
        <taxon>Pentapetalae</taxon>
        <taxon>Saxifragales</taxon>
        <taxon>Crassulaceae</taxon>
        <taxon>Kalanchoe</taxon>
    </lineage>
</organism>
<dbReference type="Gramene" id="Kaladp1322s0003.2.v1.1">
    <property type="protein sequence ID" value="Kaladp1322s0003.2.v1.1"/>
    <property type="gene ID" value="Kaladp1322s0003.v1.1"/>
</dbReference>
<reference evidence="1" key="1">
    <citation type="submission" date="2021-01" db="UniProtKB">
        <authorList>
            <consortium name="EnsemblPlants"/>
        </authorList>
    </citation>
    <scope>IDENTIFICATION</scope>
</reference>
<proteinExistence type="predicted"/>
<keyword evidence="2" id="KW-1185">Reference proteome</keyword>
<dbReference type="EnsemblPlants" id="Kaladp1322s0003.1.v1.1">
    <property type="protein sequence ID" value="Kaladp1322s0003.1.v1.1"/>
    <property type="gene ID" value="Kaladp1322s0003.v1.1"/>
</dbReference>
<sequence length="53" mass="5972">MINNGEKYERTFRGVDVLSFVYASCCRNRSGSPLQFGQSRLASVAFDRTVLHS</sequence>
<name>A0A7N0VN88_KALFE</name>